<evidence type="ECO:0000313" key="8">
    <source>
        <dbReference type="Proteomes" id="UP000813461"/>
    </source>
</evidence>
<dbReference type="GO" id="GO:0017136">
    <property type="term" value="F:histone deacetylase activity, NAD-dependent"/>
    <property type="evidence" value="ECO:0007669"/>
    <property type="project" value="TreeGrafter"/>
</dbReference>
<dbReference type="InterPro" id="IPR026591">
    <property type="entry name" value="Sirtuin_cat_small_dom_sf"/>
</dbReference>
<feature type="region of interest" description="Disordered" evidence="5">
    <location>
        <begin position="1"/>
        <end position="24"/>
    </location>
</feature>
<gene>
    <name evidence="7" type="ORF">FB567DRAFT_559404</name>
</gene>
<dbReference type="Gene3D" id="3.30.1600.10">
    <property type="entry name" value="SIR2/SIRT2 'Small Domain"/>
    <property type="match status" value="1"/>
</dbReference>
<protein>
    <submittedName>
        <fullName evidence="7">DHS-like NAD/FAD-binding domain-containing protein</fullName>
    </submittedName>
</protein>
<dbReference type="Gene3D" id="3.40.50.1220">
    <property type="entry name" value="TPP-binding domain"/>
    <property type="match status" value="1"/>
</dbReference>
<sequence>MSKAAVALKSKQERRKFRGSSTPDPAIGIPLDDFTSFAQHLQSSKRIFALIGAGLSVSSGLSTFRGNDRRWRGAELQTLSDIDAFWDDPVLVWWFFTDRMKRAQEARPNRGHVALAKLAEAKEGFFAVNQNIDGLYQRAGSSDEQIAQVHGTLFKMKCARNVPDWAERCDYVTAATYSINEALEIPADTDISDPSIPLPKITREQLPQCPRCASIMRPAVVMFGEATPEEITKRIYDFTSAGRIDLMLVIGTSAVVLPAAMYIPRARNAGARVAYFNMEECEEKPGRVEDGDWMFKGDAAETVPECLKGVIGMTASQK</sequence>
<dbReference type="GO" id="GO:0046872">
    <property type="term" value="F:metal ion binding"/>
    <property type="evidence" value="ECO:0007669"/>
    <property type="project" value="UniProtKB-KW"/>
</dbReference>
<evidence type="ECO:0000256" key="3">
    <source>
        <dbReference type="ARBA" id="ARBA00023027"/>
    </source>
</evidence>
<dbReference type="InterPro" id="IPR050134">
    <property type="entry name" value="NAD-dep_sirtuin_deacylases"/>
</dbReference>
<evidence type="ECO:0000313" key="7">
    <source>
        <dbReference type="EMBL" id="KAH7088755.1"/>
    </source>
</evidence>
<keyword evidence="4" id="KW-0862">Zinc</keyword>
<evidence type="ECO:0000259" key="6">
    <source>
        <dbReference type="PROSITE" id="PS50305"/>
    </source>
</evidence>
<evidence type="ECO:0000256" key="5">
    <source>
        <dbReference type="SAM" id="MobiDB-lite"/>
    </source>
</evidence>
<feature type="binding site" evidence="4">
    <location>
        <position position="169"/>
    </location>
    <ligand>
        <name>Zn(2+)</name>
        <dbReference type="ChEBI" id="CHEBI:29105"/>
    </ligand>
</feature>
<dbReference type="Pfam" id="PF02146">
    <property type="entry name" value="SIR2"/>
    <property type="match status" value="1"/>
</dbReference>
<evidence type="ECO:0000256" key="4">
    <source>
        <dbReference type="PROSITE-ProRule" id="PRU00236"/>
    </source>
</evidence>
<comment type="caution">
    <text evidence="7">The sequence shown here is derived from an EMBL/GenBank/DDBJ whole genome shotgun (WGS) entry which is preliminary data.</text>
</comment>
<feature type="binding site" evidence="4">
    <location>
        <position position="209"/>
    </location>
    <ligand>
        <name>Zn(2+)</name>
        <dbReference type="ChEBI" id="CHEBI:29105"/>
    </ligand>
</feature>
<reference evidence="7" key="1">
    <citation type="journal article" date="2021" name="Nat. Commun.">
        <title>Genetic determinants of endophytism in the Arabidopsis root mycobiome.</title>
        <authorList>
            <person name="Mesny F."/>
            <person name="Miyauchi S."/>
            <person name="Thiergart T."/>
            <person name="Pickel B."/>
            <person name="Atanasova L."/>
            <person name="Karlsson M."/>
            <person name="Huettel B."/>
            <person name="Barry K.W."/>
            <person name="Haridas S."/>
            <person name="Chen C."/>
            <person name="Bauer D."/>
            <person name="Andreopoulos W."/>
            <person name="Pangilinan J."/>
            <person name="LaButti K."/>
            <person name="Riley R."/>
            <person name="Lipzen A."/>
            <person name="Clum A."/>
            <person name="Drula E."/>
            <person name="Henrissat B."/>
            <person name="Kohler A."/>
            <person name="Grigoriev I.V."/>
            <person name="Martin F.M."/>
            <person name="Hacquard S."/>
        </authorList>
    </citation>
    <scope>NUCLEOTIDE SEQUENCE</scope>
    <source>
        <strain evidence="7">MPI-SDFR-AT-0120</strain>
    </source>
</reference>
<keyword evidence="2" id="KW-0808">Transferase</keyword>
<evidence type="ECO:0000256" key="1">
    <source>
        <dbReference type="ARBA" id="ARBA00006924"/>
    </source>
</evidence>
<keyword evidence="8" id="KW-1185">Reference proteome</keyword>
<dbReference type="InterPro" id="IPR003000">
    <property type="entry name" value="Sirtuin"/>
</dbReference>
<evidence type="ECO:0000256" key="2">
    <source>
        <dbReference type="ARBA" id="ARBA00022679"/>
    </source>
</evidence>
<dbReference type="OrthoDB" id="424302at2759"/>
<dbReference type="InterPro" id="IPR026590">
    <property type="entry name" value="Ssirtuin_cat_dom"/>
</dbReference>
<feature type="binding site" evidence="4">
    <location>
        <position position="158"/>
    </location>
    <ligand>
        <name>Zn(2+)</name>
        <dbReference type="ChEBI" id="CHEBI:29105"/>
    </ligand>
</feature>
<dbReference type="GO" id="GO:0070403">
    <property type="term" value="F:NAD+ binding"/>
    <property type="evidence" value="ECO:0007669"/>
    <property type="project" value="InterPro"/>
</dbReference>
<accession>A0A8K0R8C6</accession>
<dbReference type="AlphaFoldDB" id="A0A8K0R8C6"/>
<dbReference type="PANTHER" id="PTHR11085">
    <property type="entry name" value="NAD-DEPENDENT PROTEIN DEACYLASE SIRTUIN-5, MITOCHONDRIAL-RELATED"/>
    <property type="match status" value="1"/>
</dbReference>
<dbReference type="GO" id="GO:0005634">
    <property type="term" value="C:nucleus"/>
    <property type="evidence" value="ECO:0007669"/>
    <property type="project" value="TreeGrafter"/>
</dbReference>
<proteinExistence type="inferred from homology"/>
<comment type="similarity">
    <text evidence="1">Belongs to the sirtuin family. Class I subfamily.</text>
</comment>
<keyword evidence="4" id="KW-0479">Metal-binding</keyword>
<dbReference type="InterPro" id="IPR029035">
    <property type="entry name" value="DHS-like_NAD/FAD-binding_dom"/>
</dbReference>
<dbReference type="EMBL" id="JAGMVJ010000007">
    <property type="protein sequence ID" value="KAH7088755.1"/>
    <property type="molecule type" value="Genomic_DNA"/>
</dbReference>
<dbReference type="Proteomes" id="UP000813461">
    <property type="component" value="Unassembled WGS sequence"/>
</dbReference>
<dbReference type="PANTHER" id="PTHR11085:SF10">
    <property type="entry name" value="NAD-DEPENDENT PROTEIN DEACYLASE SIRTUIN-5, MITOCHONDRIAL-RELATED"/>
    <property type="match status" value="1"/>
</dbReference>
<feature type="binding site" evidence="4">
    <location>
        <position position="212"/>
    </location>
    <ligand>
        <name>Zn(2+)</name>
        <dbReference type="ChEBI" id="CHEBI:29105"/>
    </ligand>
</feature>
<name>A0A8K0R8C6_9PLEO</name>
<dbReference type="PROSITE" id="PS50305">
    <property type="entry name" value="SIRTUIN"/>
    <property type="match status" value="1"/>
</dbReference>
<organism evidence="7 8">
    <name type="scientific">Paraphoma chrysanthemicola</name>
    <dbReference type="NCBI Taxonomy" id="798071"/>
    <lineage>
        <taxon>Eukaryota</taxon>
        <taxon>Fungi</taxon>
        <taxon>Dikarya</taxon>
        <taxon>Ascomycota</taxon>
        <taxon>Pezizomycotina</taxon>
        <taxon>Dothideomycetes</taxon>
        <taxon>Pleosporomycetidae</taxon>
        <taxon>Pleosporales</taxon>
        <taxon>Pleosporineae</taxon>
        <taxon>Phaeosphaeriaceae</taxon>
        <taxon>Paraphoma</taxon>
    </lineage>
</organism>
<dbReference type="SUPFAM" id="SSF52467">
    <property type="entry name" value="DHS-like NAD/FAD-binding domain"/>
    <property type="match status" value="1"/>
</dbReference>
<feature type="active site" description="Proton acceptor" evidence="4">
    <location>
        <position position="150"/>
    </location>
</feature>
<keyword evidence="3" id="KW-0520">NAD</keyword>
<feature type="domain" description="Deacetylase sirtuin-type" evidence="6">
    <location>
        <begin position="30"/>
        <end position="318"/>
    </location>
</feature>